<proteinExistence type="predicted"/>
<gene>
    <name evidence="1" type="ORF">Plil01_000845600</name>
</gene>
<comment type="caution">
    <text evidence="1">The sequence shown here is derived from an EMBL/GenBank/DDBJ whole genome shotgun (WGS) entry which is preliminary data.</text>
</comment>
<keyword evidence="2" id="KW-1185">Reference proteome</keyword>
<evidence type="ECO:0000313" key="1">
    <source>
        <dbReference type="EMBL" id="GMF21426.1"/>
    </source>
</evidence>
<dbReference type="InterPro" id="IPR036116">
    <property type="entry name" value="FN3_sf"/>
</dbReference>
<protein>
    <submittedName>
        <fullName evidence="1">Unnamed protein product</fullName>
    </submittedName>
</protein>
<evidence type="ECO:0000313" key="2">
    <source>
        <dbReference type="Proteomes" id="UP001165083"/>
    </source>
</evidence>
<name>A0A9W6TWS4_9STRA</name>
<dbReference type="InterPro" id="IPR013783">
    <property type="entry name" value="Ig-like_fold"/>
</dbReference>
<dbReference type="Gene3D" id="2.60.40.10">
    <property type="entry name" value="Immunoglobulins"/>
    <property type="match status" value="1"/>
</dbReference>
<organism evidence="1 2">
    <name type="scientific">Phytophthora lilii</name>
    <dbReference type="NCBI Taxonomy" id="2077276"/>
    <lineage>
        <taxon>Eukaryota</taxon>
        <taxon>Sar</taxon>
        <taxon>Stramenopiles</taxon>
        <taxon>Oomycota</taxon>
        <taxon>Peronosporomycetes</taxon>
        <taxon>Peronosporales</taxon>
        <taxon>Peronosporaceae</taxon>
        <taxon>Phytophthora</taxon>
    </lineage>
</organism>
<dbReference type="OrthoDB" id="76083at2759"/>
<sequence length="150" mass="16012">MSASFKFSTAAATQPGPLMLHSEPYKEATGGKIFPHWEPPLDTGGTNIFFYSIFARSSARPWFLAAKVPSGLEPLYAPVSALNASTAYEIFVLAESSVASISIPGKLSIAEGSRVLRTSVDLSSWLSMGTVLMIQVSAQIGQFDEFVTGC</sequence>
<dbReference type="Proteomes" id="UP001165083">
    <property type="component" value="Unassembled WGS sequence"/>
</dbReference>
<reference evidence="1" key="1">
    <citation type="submission" date="2023-04" db="EMBL/GenBank/DDBJ databases">
        <title>Phytophthora lilii NBRC 32176.</title>
        <authorList>
            <person name="Ichikawa N."/>
            <person name="Sato H."/>
            <person name="Tonouchi N."/>
        </authorList>
    </citation>
    <scope>NUCLEOTIDE SEQUENCE</scope>
    <source>
        <strain evidence="1">NBRC 32176</strain>
    </source>
</reference>
<dbReference type="AlphaFoldDB" id="A0A9W6TWS4"/>
<dbReference type="EMBL" id="BSXW01000407">
    <property type="protein sequence ID" value="GMF21426.1"/>
    <property type="molecule type" value="Genomic_DNA"/>
</dbReference>
<dbReference type="SUPFAM" id="SSF49265">
    <property type="entry name" value="Fibronectin type III"/>
    <property type="match status" value="1"/>
</dbReference>
<accession>A0A9W6TWS4</accession>